<proteinExistence type="predicted"/>
<dbReference type="Proteomes" id="UP000439550">
    <property type="component" value="Unassembled WGS sequence"/>
</dbReference>
<evidence type="ECO:0000313" key="1">
    <source>
        <dbReference type="EMBL" id="MQW40552.1"/>
    </source>
</evidence>
<dbReference type="EMBL" id="WITJ01000022">
    <property type="protein sequence ID" value="MQW40552.1"/>
    <property type="molecule type" value="Genomic_DNA"/>
</dbReference>
<evidence type="ECO:0000313" key="2">
    <source>
        <dbReference type="Proteomes" id="UP000439550"/>
    </source>
</evidence>
<accession>A0A7X2D2K6</accession>
<comment type="caution">
    <text evidence="1">The sequence shown here is derived from an EMBL/GenBank/DDBJ whole genome shotgun (WGS) entry which is preliminary data.</text>
</comment>
<name>A0A7X2D2K6_9LACT</name>
<protein>
    <submittedName>
        <fullName evidence="1">Uncharacterized protein</fullName>
    </submittedName>
</protein>
<gene>
    <name evidence="1" type="ORF">GHI93_11535</name>
</gene>
<sequence>MSNGTYQLSDILSTDFETLVAIMGANVIDGKKSSDNQEKVLSLWEFGQSLK</sequence>
<dbReference type="AlphaFoldDB" id="A0A7X2D2K6"/>
<reference evidence="1 2" key="1">
    <citation type="submission" date="2019-10" db="EMBL/GenBank/DDBJ databases">
        <authorList>
            <person name="Dong K."/>
        </authorList>
    </citation>
    <scope>NUCLEOTIDE SEQUENCE [LARGE SCALE GENOMIC DNA]</scope>
    <source>
        <strain evidence="1 2">DSM 28960</strain>
    </source>
</reference>
<organism evidence="1 2">
    <name type="scientific">Lactococcus hircilactis</name>
    <dbReference type="NCBI Taxonomy" id="1494462"/>
    <lineage>
        <taxon>Bacteria</taxon>
        <taxon>Bacillati</taxon>
        <taxon>Bacillota</taxon>
        <taxon>Bacilli</taxon>
        <taxon>Lactobacillales</taxon>
        <taxon>Streptococcaceae</taxon>
        <taxon>Lactococcus</taxon>
    </lineage>
</organism>
<keyword evidence="2" id="KW-1185">Reference proteome</keyword>
<dbReference type="RefSeq" id="WP_153497179.1">
    <property type="nucleotide sequence ID" value="NZ_CBCRWP010000030.1"/>
</dbReference>